<reference evidence="1 2" key="1">
    <citation type="submission" date="2020-07" db="EMBL/GenBank/DDBJ databases">
        <title>Complete genome sequence for Sandaracinobacter sp. M6.</title>
        <authorList>
            <person name="Tang Y."/>
            <person name="Liu Q."/>
            <person name="Guo Z."/>
            <person name="Lei P."/>
            <person name="Huang B."/>
        </authorList>
    </citation>
    <scope>NUCLEOTIDE SEQUENCE [LARGE SCALE GENOMIC DNA]</scope>
    <source>
        <strain evidence="1 2">M6</strain>
    </source>
</reference>
<dbReference type="KEGG" id="sand:H3309_04295"/>
<dbReference type="Proteomes" id="UP000515292">
    <property type="component" value="Chromosome"/>
</dbReference>
<dbReference type="RefSeq" id="WP_182297538.1">
    <property type="nucleotide sequence ID" value="NZ_CP059851.1"/>
</dbReference>
<dbReference type="EMBL" id="CP059851">
    <property type="protein sequence ID" value="QMW23715.1"/>
    <property type="molecule type" value="Genomic_DNA"/>
</dbReference>
<organism evidence="1 2">
    <name type="scientific">Sandaracinobacteroides saxicola</name>
    <dbReference type="NCBI Taxonomy" id="2759707"/>
    <lineage>
        <taxon>Bacteria</taxon>
        <taxon>Pseudomonadati</taxon>
        <taxon>Pseudomonadota</taxon>
        <taxon>Alphaproteobacteria</taxon>
        <taxon>Sphingomonadales</taxon>
        <taxon>Sphingosinicellaceae</taxon>
        <taxon>Sandaracinobacteroides</taxon>
    </lineage>
</organism>
<name>A0A7G5IK23_9SPHN</name>
<protein>
    <recommendedName>
        <fullName evidence="3">Tetratricopeptide repeat protein</fullName>
    </recommendedName>
</protein>
<accession>A0A7G5IK23</accession>
<gene>
    <name evidence="1" type="ORF">H3309_04295</name>
</gene>
<keyword evidence="2" id="KW-1185">Reference proteome</keyword>
<dbReference type="AlphaFoldDB" id="A0A7G5IK23"/>
<evidence type="ECO:0000313" key="1">
    <source>
        <dbReference type="EMBL" id="QMW23715.1"/>
    </source>
</evidence>
<sequence>MPDLSCPYHTSEYRHYPADPHRHNLRDHGERLLREPGWISRCSIGVVNRLTTAIGLVIVTLLLAIPIPSAGRTMDPGTGAGTVSQRSPAAELAAPADRVAARLAYARAMLAAGRAAEARGALAAIAANSPIDAGARGTVLLAARVALRAGRFEEAQNLAAGLPQSPTACGIALVAAERLARTAALPLLACAAPLFGAAGASDPPLAHSVRLATARILLVANRPVDTLRILDQQPRGDPEMLLITGRARAAVGDVEGALGAWKIVAASADRRLSAHARIDSIALQLQTKRMTSDEALKALETLRFAWRGGEAERHLHATRFDIAARARDWEMALDAGATLLTRFNSNAFISGVQVAPTVNWIIATIFGPASNTPLLRMVDIYWTYRDVIPRGPDGDALARGVARRLAQAGLFARAADIIEHQATLRKGQPAEAVLGAHAAAWRLKENDAARAYALLDNTDVANAPSDVALLRRRLSIVAALRSGRMVEGAALIETIPAENASFRAEALWATNDFRAFLTETQDLDPAGTAGRELALMRAVARARIGMPSATPNDGATVAEAVLASEKPMTPKDVRRAIEEIPVLPGDRLLTLAWGCSARLTAELDCE</sequence>
<proteinExistence type="predicted"/>
<evidence type="ECO:0008006" key="3">
    <source>
        <dbReference type="Google" id="ProtNLM"/>
    </source>
</evidence>
<evidence type="ECO:0000313" key="2">
    <source>
        <dbReference type="Proteomes" id="UP000515292"/>
    </source>
</evidence>